<dbReference type="Pfam" id="PF06985">
    <property type="entry name" value="HET"/>
    <property type="match status" value="1"/>
</dbReference>
<sequence length="690" mass="78912">MYQNSHQESEMYGSHKDAGEAPRGSPKTPGPAHGETSFSQETEPRLSYQPLSAPSCTRLITLFPSSDPLSEVVITLDEVDLNTQPAYEALSYTWGDPTEKVAIKCDGRDLFVTKNCSMALKDLRYNEAPRILWVDAICIDQSSIDERNLQVRNMGEIYSIAKRVLIWLGAVVKTEPAAFDMLRTVEPIIDWDEEATKPYGDVMADALREHDYDTFRDLKRKSWFRRMWCLQEAVLAQDAIVICGNSTIPWPVLLFGVNLITKSERSVGNYGYGSQFYSIMSSLISARKLLCSPTDTEIAISERHPLIEPYSRNHMGKFLPVTTLLDIALRREATEPRDHVFGLYSILRKLGVPSSRLALPDYNREFVEIYCEATRVAIEEDNCLWILNFISSLEQRDEDWPSWVPKWATKYHPAPLEANPFKAAGTSDPKYSFSHNGRRLTVRGKVVDRVMLKAEQSTWLGRVPSWESAQIDHIEEQINMIKACHEWMILFTTGKFMARITGANRYGEDYDHEVAFIRALLQDFTIVDDHLSKLRDLIHGFYAWQRYLSATNPDSSLPIAVLRRTLPPPEYDISRLSERYQQYLMTDEWAISRAIKQDEKAELFHVQASIGTRAKSFFITERVYYGTATAAIERGDRIILVAGLRVPLVVRLVDERDDHFRVIGPAFISGMMEGELWNESEEDLKDITFV</sequence>
<organism evidence="3">
    <name type="scientific">Curvularia pallescens</name>
    <dbReference type="NCBI Taxonomy" id="318706"/>
    <lineage>
        <taxon>Eukaryota</taxon>
        <taxon>Fungi</taxon>
        <taxon>Dikarya</taxon>
        <taxon>Ascomycota</taxon>
        <taxon>Pezizomycotina</taxon>
        <taxon>Dothideomycetes</taxon>
        <taxon>Pleosporomycetidae</taxon>
        <taxon>Pleosporales</taxon>
        <taxon>Pleosporineae</taxon>
        <taxon>Pleosporaceae</taxon>
        <taxon>Curvularia</taxon>
    </lineage>
</organism>
<evidence type="ECO:0000313" key="3">
    <source>
        <dbReference type="EMBL" id="BAZ95835.1"/>
    </source>
</evidence>
<dbReference type="AlphaFoldDB" id="A0A218PG04"/>
<name>A0A218PG04_9PLEO</name>
<dbReference type="PANTHER" id="PTHR24148:SF64">
    <property type="entry name" value="HETEROKARYON INCOMPATIBILITY DOMAIN-CONTAINING PROTEIN"/>
    <property type="match status" value="1"/>
</dbReference>
<dbReference type="InterPro" id="IPR052895">
    <property type="entry name" value="HetReg/Transcr_Mod"/>
</dbReference>
<evidence type="ECO:0000259" key="2">
    <source>
        <dbReference type="Pfam" id="PF06985"/>
    </source>
</evidence>
<evidence type="ECO:0000256" key="1">
    <source>
        <dbReference type="SAM" id="MobiDB-lite"/>
    </source>
</evidence>
<feature type="region of interest" description="Disordered" evidence="1">
    <location>
        <begin position="1"/>
        <end position="48"/>
    </location>
</feature>
<proteinExistence type="predicted"/>
<dbReference type="InterPro" id="IPR010730">
    <property type="entry name" value="HET"/>
</dbReference>
<feature type="compositionally biased region" description="Basic and acidic residues" evidence="1">
    <location>
        <begin position="7"/>
        <end position="20"/>
    </location>
</feature>
<dbReference type="PANTHER" id="PTHR24148">
    <property type="entry name" value="ANKYRIN REPEAT DOMAIN-CONTAINING PROTEIN 39 HOMOLOG-RELATED"/>
    <property type="match status" value="1"/>
</dbReference>
<reference evidence="3" key="1">
    <citation type="submission" date="2017-01" db="EMBL/GenBank/DDBJ databases">
        <title>Biosynthetic gene cluster of curvupallides.</title>
        <authorList>
            <person name="Tsunematsu Y."/>
            <person name="Watanabe K."/>
            <person name="Yokoyama M."/>
            <person name="Yamamoto T."/>
            <person name="Kishimoto S."/>
            <person name="Hirayama Y."/>
        </authorList>
    </citation>
    <scope>NUCLEOTIDE SEQUENCE</scope>
    <source>
        <strain evidence="3">DSM 62482</strain>
    </source>
</reference>
<dbReference type="Pfam" id="PF26639">
    <property type="entry name" value="Het-6_barrel"/>
    <property type="match status" value="1"/>
</dbReference>
<accession>A0A218PG04</accession>
<protein>
    <submittedName>
        <fullName evidence="3">Heterokaryon incompatibility protein cpaM</fullName>
    </submittedName>
</protein>
<dbReference type="EMBL" id="LC208781">
    <property type="protein sequence ID" value="BAZ95835.1"/>
    <property type="molecule type" value="Genomic_DNA"/>
</dbReference>
<feature type="domain" description="Heterokaryon incompatibility" evidence="2">
    <location>
        <begin position="87"/>
        <end position="232"/>
    </location>
</feature>